<keyword evidence="7" id="KW-0288">FMN</keyword>
<evidence type="ECO:0000256" key="5">
    <source>
        <dbReference type="ARBA" id="ARBA00022575"/>
    </source>
</evidence>
<evidence type="ECO:0000256" key="2">
    <source>
        <dbReference type="ARBA" id="ARBA00003535"/>
    </source>
</evidence>
<dbReference type="FunFam" id="3.20.20.70:FF:000154">
    <property type="entry name" value="Probable nitronate monooxygenase"/>
    <property type="match status" value="1"/>
</dbReference>
<dbReference type="SUPFAM" id="SSF51412">
    <property type="entry name" value="Inosine monophosphate dehydrogenase (IMPDH)"/>
    <property type="match status" value="1"/>
</dbReference>
<dbReference type="Pfam" id="PF03060">
    <property type="entry name" value="NMO"/>
    <property type="match status" value="1"/>
</dbReference>
<evidence type="ECO:0000256" key="10">
    <source>
        <dbReference type="ARBA" id="ARBA00023033"/>
    </source>
</evidence>
<evidence type="ECO:0000256" key="6">
    <source>
        <dbReference type="ARBA" id="ARBA00022630"/>
    </source>
</evidence>
<dbReference type="EMBL" id="JAAXOT010000002">
    <property type="protein sequence ID" value="NKY55522.1"/>
    <property type="molecule type" value="Genomic_DNA"/>
</dbReference>
<gene>
    <name evidence="13" type="ORF">HGA15_04955</name>
</gene>
<dbReference type="GO" id="GO:0000166">
    <property type="term" value="F:nucleotide binding"/>
    <property type="evidence" value="ECO:0007669"/>
    <property type="project" value="UniProtKB-KW"/>
</dbReference>
<evidence type="ECO:0000256" key="12">
    <source>
        <dbReference type="ARBA" id="ARBA00049401"/>
    </source>
</evidence>
<name>A0A846YCM6_9NOCA</name>
<evidence type="ECO:0000313" key="13">
    <source>
        <dbReference type="EMBL" id="NKY55522.1"/>
    </source>
</evidence>
<keyword evidence="5" id="KW-0216">Detoxification</keyword>
<comment type="function">
    <text evidence="2">Nitronate monooxygenase that uses molecular oxygen to catalyze the oxidative denitrification of alkyl nitronates. Acts on propionate 3-nitronate (P3N), the presumed physiological substrate. Probably functions in the detoxification of P3N, a metabolic poison produced by plants and fungi as a defense mechanism.</text>
</comment>
<dbReference type="CDD" id="cd04730">
    <property type="entry name" value="NPD_like"/>
    <property type="match status" value="1"/>
</dbReference>
<evidence type="ECO:0000256" key="4">
    <source>
        <dbReference type="ARBA" id="ARBA00013457"/>
    </source>
</evidence>
<keyword evidence="9" id="KW-0560">Oxidoreductase</keyword>
<comment type="similarity">
    <text evidence="3">Belongs to the nitronate monooxygenase family. NMO class I subfamily.</text>
</comment>
<evidence type="ECO:0000256" key="8">
    <source>
        <dbReference type="ARBA" id="ARBA00022741"/>
    </source>
</evidence>
<dbReference type="GO" id="GO:0009636">
    <property type="term" value="P:response to toxic substance"/>
    <property type="evidence" value="ECO:0007669"/>
    <property type="project" value="UniProtKB-KW"/>
</dbReference>
<sequence length="356" mass="37182">MFDLADLAVPIIAAPMAGGPSTPDLVVSVGEAGGLGFLAGGYKTPDALEEQIREVRARTDMAFGVNLFVPQQPAYDAAAVHEYRDRLRVAAQRYGIELPPIRERDDDWFAAKVELLIEQRVPVVSLTFGLPPVDAVGRLRAAGALVIATVTTVAEARAATDSGAGALCVQGPDGGGHRGTFRVEDEPESTPLPALLDEITAWCPLPVVAAGGIGDGARIAELLARGSAAVQLGTAFLRSPESGAKTAYKEALSDPRFTRTVVTRAFSGRAARGLANEFIATYGPAAPAAYPQVHHLTSPVRAAAAERNAPDDMALWAGTEYRSTSADPAATILRRLWSEAVAHGAGGGDGADQVKR</sequence>
<comment type="caution">
    <text evidence="13">The sequence shown here is derived from an EMBL/GenBank/DDBJ whole genome shotgun (WGS) entry which is preliminary data.</text>
</comment>
<keyword evidence="10 13" id="KW-0503">Monooxygenase</keyword>
<protein>
    <recommendedName>
        <fullName evidence="4">Probable nitronate monooxygenase</fullName>
    </recommendedName>
    <alternativeName>
        <fullName evidence="11">Propionate 3-nitronate monooxygenase</fullName>
    </alternativeName>
</protein>
<dbReference type="InterPro" id="IPR013785">
    <property type="entry name" value="Aldolase_TIM"/>
</dbReference>
<evidence type="ECO:0000256" key="7">
    <source>
        <dbReference type="ARBA" id="ARBA00022643"/>
    </source>
</evidence>
<dbReference type="Proteomes" id="UP000570678">
    <property type="component" value="Unassembled WGS sequence"/>
</dbReference>
<dbReference type="AlphaFoldDB" id="A0A846YCM6"/>
<comment type="cofactor">
    <cofactor evidence="1">
        <name>FMN</name>
        <dbReference type="ChEBI" id="CHEBI:58210"/>
    </cofactor>
</comment>
<evidence type="ECO:0000256" key="11">
    <source>
        <dbReference type="ARBA" id="ARBA00031155"/>
    </source>
</evidence>
<keyword evidence="6" id="KW-0285">Flavoprotein</keyword>
<organism evidence="13 14">
    <name type="scientific">Nocardia flavorosea</name>
    <dbReference type="NCBI Taxonomy" id="53429"/>
    <lineage>
        <taxon>Bacteria</taxon>
        <taxon>Bacillati</taxon>
        <taxon>Actinomycetota</taxon>
        <taxon>Actinomycetes</taxon>
        <taxon>Mycobacteriales</taxon>
        <taxon>Nocardiaceae</taxon>
        <taxon>Nocardia</taxon>
    </lineage>
</organism>
<dbReference type="Gene3D" id="3.20.20.70">
    <property type="entry name" value="Aldolase class I"/>
    <property type="match status" value="1"/>
</dbReference>
<proteinExistence type="inferred from homology"/>
<dbReference type="PANTHER" id="PTHR42747">
    <property type="entry name" value="NITRONATE MONOOXYGENASE-RELATED"/>
    <property type="match status" value="1"/>
</dbReference>
<accession>A0A846YCM6</accession>
<evidence type="ECO:0000256" key="1">
    <source>
        <dbReference type="ARBA" id="ARBA00001917"/>
    </source>
</evidence>
<dbReference type="PANTHER" id="PTHR42747:SF3">
    <property type="entry name" value="NITRONATE MONOOXYGENASE-RELATED"/>
    <property type="match status" value="1"/>
</dbReference>
<evidence type="ECO:0000313" key="14">
    <source>
        <dbReference type="Proteomes" id="UP000570678"/>
    </source>
</evidence>
<evidence type="ECO:0000256" key="3">
    <source>
        <dbReference type="ARBA" id="ARBA00009881"/>
    </source>
</evidence>
<comment type="catalytic activity">
    <reaction evidence="12">
        <text>3 propionate 3-nitronate + 3 O2 + H2O = 3 3-oxopropanoate + 2 nitrate + nitrite + H2O2 + 3 H(+)</text>
        <dbReference type="Rhea" id="RHEA:57332"/>
        <dbReference type="ChEBI" id="CHEBI:15377"/>
        <dbReference type="ChEBI" id="CHEBI:15378"/>
        <dbReference type="ChEBI" id="CHEBI:15379"/>
        <dbReference type="ChEBI" id="CHEBI:16240"/>
        <dbReference type="ChEBI" id="CHEBI:16301"/>
        <dbReference type="ChEBI" id="CHEBI:17632"/>
        <dbReference type="ChEBI" id="CHEBI:33190"/>
        <dbReference type="ChEBI" id="CHEBI:136067"/>
    </reaction>
</comment>
<dbReference type="RefSeq" id="WP_062973289.1">
    <property type="nucleotide sequence ID" value="NZ_JAAXOT010000002.1"/>
</dbReference>
<evidence type="ECO:0000256" key="9">
    <source>
        <dbReference type="ARBA" id="ARBA00023002"/>
    </source>
</evidence>
<dbReference type="InterPro" id="IPR004136">
    <property type="entry name" value="NMO"/>
</dbReference>
<keyword evidence="14" id="KW-1185">Reference proteome</keyword>
<reference evidence="13 14" key="1">
    <citation type="submission" date="2020-04" db="EMBL/GenBank/DDBJ databases">
        <title>MicrobeNet Type strains.</title>
        <authorList>
            <person name="Nicholson A.C."/>
        </authorList>
    </citation>
    <scope>NUCLEOTIDE SEQUENCE [LARGE SCALE GENOMIC DNA]</scope>
    <source>
        <strain evidence="13 14">JCM 3332</strain>
    </source>
</reference>
<dbReference type="GO" id="GO:0018580">
    <property type="term" value="F:nitronate monooxygenase activity"/>
    <property type="evidence" value="ECO:0007669"/>
    <property type="project" value="InterPro"/>
</dbReference>
<keyword evidence="8" id="KW-0547">Nucleotide-binding</keyword>